<sequence length="346" mass="37055">MTNMTRRTALASMGAALATPALVSRASAAEVTLRLHHFLPPVAPMHSRFFEVWAAELAEASEGAIEVQIFPAMQLGGRPPQLADQVRNGICDIAWTLPVYTPDRFPVAETMSNPFMVTNAEKTSVALHTLMDEFGADDYRGMKPLAFHTHDGGKLHTRDAPVLSAADLQGLKLRAPNQATGDMLAGFGAEVVFFPVTEMVSGLSSGVIDGCCLPYEVVPAFKLQELTSFTSEPAEGARGLYANTFSLLMNEAKYEGMSDDLRGVIDAASGIDLSRRIGAQFDGFEAYGRGVVEKQGNTIETIPAEEIAIWVEAASPVHEAWIGKLNDKGLDGAAIMARANDLLDAG</sequence>
<evidence type="ECO:0000256" key="3">
    <source>
        <dbReference type="ARBA" id="ARBA00022764"/>
    </source>
</evidence>
<accession>A0A1I6GTR9</accession>
<dbReference type="InterPro" id="IPR018389">
    <property type="entry name" value="DctP_fam"/>
</dbReference>
<comment type="subcellular location">
    <subcellularLocation>
        <location evidence="1">Periplasm</location>
    </subcellularLocation>
</comment>
<dbReference type="PANTHER" id="PTHR33376">
    <property type="match status" value="1"/>
</dbReference>
<gene>
    <name evidence="5" type="ORF">SAMN04488002_1957</name>
</gene>
<evidence type="ECO:0000256" key="1">
    <source>
        <dbReference type="ARBA" id="ARBA00004418"/>
    </source>
</evidence>
<feature type="chain" id="PRO_5011505123" evidence="4">
    <location>
        <begin position="29"/>
        <end position="346"/>
    </location>
</feature>
<dbReference type="GO" id="GO:0055085">
    <property type="term" value="P:transmembrane transport"/>
    <property type="evidence" value="ECO:0007669"/>
    <property type="project" value="InterPro"/>
</dbReference>
<dbReference type="GO" id="GO:0042597">
    <property type="term" value="C:periplasmic space"/>
    <property type="evidence" value="ECO:0007669"/>
    <property type="project" value="UniProtKB-SubCell"/>
</dbReference>
<dbReference type="CDD" id="cd13665">
    <property type="entry name" value="PBP2_TRAP_Dctp3_4"/>
    <property type="match status" value="1"/>
</dbReference>
<keyword evidence="2 4" id="KW-0732">Signal</keyword>
<dbReference type="InterPro" id="IPR038404">
    <property type="entry name" value="TRAP_DctP_sf"/>
</dbReference>
<dbReference type="Pfam" id="PF03480">
    <property type="entry name" value="DctP"/>
    <property type="match status" value="1"/>
</dbReference>
<dbReference type="PROSITE" id="PS51318">
    <property type="entry name" value="TAT"/>
    <property type="match status" value="1"/>
</dbReference>
<reference evidence="6" key="1">
    <citation type="submission" date="2016-10" db="EMBL/GenBank/DDBJ databases">
        <authorList>
            <person name="Varghese N."/>
            <person name="Submissions S."/>
        </authorList>
    </citation>
    <scope>NUCLEOTIDE SEQUENCE [LARGE SCALE GENOMIC DNA]</scope>
    <source>
        <strain evidence="6">DSM 26921</strain>
    </source>
</reference>
<evidence type="ECO:0000256" key="2">
    <source>
        <dbReference type="ARBA" id="ARBA00022729"/>
    </source>
</evidence>
<dbReference type="EMBL" id="FOYO01000001">
    <property type="protein sequence ID" value="SFR45457.1"/>
    <property type="molecule type" value="Genomic_DNA"/>
</dbReference>
<evidence type="ECO:0000313" key="5">
    <source>
        <dbReference type="EMBL" id="SFR45457.1"/>
    </source>
</evidence>
<dbReference type="AlphaFoldDB" id="A0A1I6GTR9"/>
<organism evidence="5 6">
    <name type="scientific">Litoreibacter janthinus</name>
    <dbReference type="NCBI Taxonomy" id="670154"/>
    <lineage>
        <taxon>Bacteria</taxon>
        <taxon>Pseudomonadati</taxon>
        <taxon>Pseudomonadota</taxon>
        <taxon>Alphaproteobacteria</taxon>
        <taxon>Rhodobacterales</taxon>
        <taxon>Roseobacteraceae</taxon>
        <taxon>Litoreibacter</taxon>
    </lineage>
</organism>
<keyword evidence="3" id="KW-0574">Periplasm</keyword>
<keyword evidence="6" id="KW-1185">Reference proteome</keyword>
<protein>
    <submittedName>
        <fullName evidence="5">TRAP-type C4-dicarboxylate transport system, substrate-binding protein</fullName>
    </submittedName>
</protein>
<dbReference type="Gene3D" id="3.40.190.170">
    <property type="entry name" value="Bacterial extracellular solute-binding protein, family 7"/>
    <property type="match status" value="1"/>
</dbReference>
<name>A0A1I6GTR9_9RHOB</name>
<proteinExistence type="predicted"/>
<dbReference type="Proteomes" id="UP000199658">
    <property type="component" value="Unassembled WGS sequence"/>
</dbReference>
<evidence type="ECO:0000313" key="6">
    <source>
        <dbReference type="Proteomes" id="UP000199658"/>
    </source>
</evidence>
<dbReference type="RefSeq" id="WP_245780955.1">
    <property type="nucleotide sequence ID" value="NZ_FOYO01000001.1"/>
</dbReference>
<evidence type="ECO:0000256" key="4">
    <source>
        <dbReference type="SAM" id="SignalP"/>
    </source>
</evidence>
<dbReference type="STRING" id="670154.SAMN04488002_1957"/>
<dbReference type="InterPro" id="IPR006311">
    <property type="entry name" value="TAT_signal"/>
</dbReference>
<dbReference type="PANTHER" id="PTHR33376:SF15">
    <property type="entry name" value="BLL6794 PROTEIN"/>
    <property type="match status" value="1"/>
</dbReference>
<dbReference type="NCBIfam" id="NF037995">
    <property type="entry name" value="TRAP_S1"/>
    <property type="match status" value="1"/>
</dbReference>
<feature type="signal peptide" evidence="4">
    <location>
        <begin position="1"/>
        <end position="28"/>
    </location>
</feature>